<feature type="compositionally biased region" description="Basic residues" evidence="1">
    <location>
        <begin position="470"/>
        <end position="479"/>
    </location>
</feature>
<evidence type="ECO:0000256" key="1">
    <source>
        <dbReference type="SAM" id="MobiDB-lite"/>
    </source>
</evidence>
<feature type="region of interest" description="Disordered" evidence="1">
    <location>
        <begin position="437"/>
        <end position="479"/>
    </location>
</feature>
<evidence type="ECO:0000313" key="3">
    <source>
        <dbReference type="Proteomes" id="UP001489004"/>
    </source>
</evidence>
<accession>A0AAW1Q552</accession>
<keyword evidence="3" id="KW-1185">Reference proteome</keyword>
<reference evidence="2 3" key="1">
    <citation type="journal article" date="2024" name="Nat. Commun.">
        <title>Phylogenomics reveals the evolutionary origins of lichenization in chlorophyte algae.</title>
        <authorList>
            <person name="Puginier C."/>
            <person name="Libourel C."/>
            <person name="Otte J."/>
            <person name="Skaloud P."/>
            <person name="Haon M."/>
            <person name="Grisel S."/>
            <person name="Petersen M."/>
            <person name="Berrin J.G."/>
            <person name="Delaux P.M."/>
            <person name="Dal Grande F."/>
            <person name="Keller J."/>
        </authorList>
    </citation>
    <scope>NUCLEOTIDE SEQUENCE [LARGE SCALE GENOMIC DNA]</scope>
    <source>
        <strain evidence="2 3">SAG 2043</strain>
    </source>
</reference>
<protein>
    <submittedName>
        <fullName evidence="2">Uncharacterized protein</fullName>
    </submittedName>
</protein>
<feature type="region of interest" description="Disordered" evidence="1">
    <location>
        <begin position="1"/>
        <end position="27"/>
    </location>
</feature>
<dbReference type="AlphaFoldDB" id="A0AAW1Q552"/>
<organism evidence="2 3">
    <name type="scientific">[Myrmecia] bisecta</name>
    <dbReference type="NCBI Taxonomy" id="41462"/>
    <lineage>
        <taxon>Eukaryota</taxon>
        <taxon>Viridiplantae</taxon>
        <taxon>Chlorophyta</taxon>
        <taxon>core chlorophytes</taxon>
        <taxon>Trebouxiophyceae</taxon>
        <taxon>Trebouxiales</taxon>
        <taxon>Trebouxiaceae</taxon>
        <taxon>Myrmecia</taxon>
    </lineage>
</organism>
<evidence type="ECO:0000313" key="2">
    <source>
        <dbReference type="EMBL" id="KAK9817149.1"/>
    </source>
</evidence>
<dbReference type="Proteomes" id="UP001489004">
    <property type="component" value="Unassembled WGS sequence"/>
</dbReference>
<gene>
    <name evidence="2" type="ORF">WJX72_010316</name>
</gene>
<sequence>MHTPQPAQRQDSDDESDLALQPTPSGETASKAIHLQLLTEDNMQYIFMAALDRLGIELAELPPHVCLLLKSVNGIARHAGFVFAAVALSREHDSFSKRNLIDGLSAHIATPSTLRPMYEQLRSFVIDRMFNKDGIDRLRSRSHFRRVFRKAVLMSLANRAVAEHQSVIEQDDDVLTYSNLQAYGMITLQALPDGGLFRVVMSPVVLDAWITLQGGQLMTVLARLPLLRGGPLAGNSGQKELLDLGSWIALVAITRELRAAQASVRDILSLPKAAQGDAFDVALDLSKLKDSFEYRELHQRATEEQMAAWLTNGLLLAASGEEMEVDFCLAAKGAPRPDWGSRLHTTVKHMPLLHVQGQSKQVAKESSGPPADGGLALIRAEAAKLYAPGQDHSLLILVSDQILPAKLGIPRNVLESIEKRGRGVNVPVPAGLTGTAFKKRKTAEDAKRRLDREERDVELTPFESGDAAKRAKKAKGTRS</sequence>
<proteinExistence type="predicted"/>
<comment type="caution">
    <text evidence="2">The sequence shown here is derived from an EMBL/GenBank/DDBJ whole genome shotgun (WGS) entry which is preliminary data.</text>
</comment>
<feature type="compositionally biased region" description="Basic and acidic residues" evidence="1">
    <location>
        <begin position="442"/>
        <end position="458"/>
    </location>
</feature>
<dbReference type="EMBL" id="JALJOR010000005">
    <property type="protein sequence ID" value="KAK9817149.1"/>
    <property type="molecule type" value="Genomic_DNA"/>
</dbReference>
<name>A0AAW1Q552_9CHLO</name>